<dbReference type="PANTHER" id="PTHR11736:SF67">
    <property type="entry name" value="MELANOMA-ASSOCIATED ANTIGEN B6B"/>
    <property type="match status" value="1"/>
</dbReference>
<dbReference type="SMART" id="SM01373">
    <property type="entry name" value="MAGE"/>
    <property type="match status" value="1"/>
</dbReference>
<reference evidence="3 4" key="1">
    <citation type="submission" date="2024-08" db="EMBL/GenBank/DDBJ databases">
        <title>The draft genome of Apodemus speciosus.</title>
        <authorList>
            <person name="Nabeshima K."/>
            <person name="Suzuki S."/>
            <person name="Onuma M."/>
        </authorList>
    </citation>
    <scope>NUCLEOTIDE SEQUENCE [LARGE SCALE GENOMIC DNA]</scope>
    <source>
        <strain evidence="3">IB14-021</strain>
    </source>
</reference>
<dbReference type="InterPro" id="IPR002190">
    <property type="entry name" value="MHD_dom"/>
</dbReference>
<sequence>MGSEEEFLLSGSPAYILSQVIMPRSHKGKGRSRTKRQNVQERSQNLDVAHPTAKEEPTPSIDQGDLPRSPDSCTHQAIQTNVASISDDLSVFSAGAVDDEASGINADSVSYDLSLLSTGAVGGETSGINAEASVISSLRHRSGTFMIGSTTHSARRDPLNRKASVLMEFMLEKFRMKEHFTQEDMLKVINRKYKAHFPEIIRKVSVHLELVFGLELKKVDPNSQSYMLVGMLGLSTEGNLRGSSGLPKTGLLMTLLGVIFMNGNISSEDDIWEFLKVVGIYPGRDHPIFGEPREFITKDLVKENYLEYHQVSGIDPPKYVFLWGSRAHAETTKMKVLEVLAKINDGIPSYFPSLYEEALIDEANRAARRFTAVPGNASDSPYLGYITHSISFV</sequence>
<organism evidence="3 4">
    <name type="scientific">Apodemus speciosus</name>
    <name type="common">Large Japanese field mouse</name>
    <dbReference type="NCBI Taxonomy" id="105296"/>
    <lineage>
        <taxon>Eukaryota</taxon>
        <taxon>Metazoa</taxon>
        <taxon>Chordata</taxon>
        <taxon>Craniata</taxon>
        <taxon>Vertebrata</taxon>
        <taxon>Euteleostomi</taxon>
        <taxon>Mammalia</taxon>
        <taxon>Eutheria</taxon>
        <taxon>Euarchontoglires</taxon>
        <taxon>Glires</taxon>
        <taxon>Rodentia</taxon>
        <taxon>Myomorpha</taxon>
        <taxon>Muroidea</taxon>
        <taxon>Muridae</taxon>
        <taxon>Murinae</taxon>
        <taxon>Apodemus</taxon>
    </lineage>
</organism>
<dbReference type="InterPro" id="IPR041899">
    <property type="entry name" value="MAGE_WH2"/>
</dbReference>
<keyword evidence="4" id="KW-1185">Reference proteome</keyword>
<dbReference type="Proteomes" id="UP001623349">
    <property type="component" value="Unassembled WGS sequence"/>
</dbReference>
<dbReference type="Gene3D" id="1.10.10.1210">
    <property type="entry name" value="MAGE homology domain, winged helix WH2 motif"/>
    <property type="match status" value="1"/>
</dbReference>
<evidence type="ECO:0000313" key="3">
    <source>
        <dbReference type="EMBL" id="GAB1302960.1"/>
    </source>
</evidence>
<dbReference type="PANTHER" id="PTHR11736">
    <property type="entry name" value="MELANOMA-ASSOCIATED ANTIGEN MAGE ANTIGEN"/>
    <property type="match status" value="1"/>
</dbReference>
<gene>
    <name evidence="3" type="ORF">APTSU1_001820100</name>
</gene>
<dbReference type="EMBL" id="BAAFST010000020">
    <property type="protein sequence ID" value="GAB1302960.1"/>
    <property type="molecule type" value="Genomic_DNA"/>
</dbReference>
<proteinExistence type="predicted"/>
<dbReference type="InterPro" id="IPR041898">
    <property type="entry name" value="MAGE_WH1"/>
</dbReference>
<accession>A0ABQ0FUP9</accession>
<feature type="region of interest" description="Disordered" evidence="1">
    <location>
        <begin position="20"/>
        <end position="73"/>
    </location>
</feature>
<protein>
    <submittedName>
        <fullName evidence="3">MAGE family member B2</fullName>
    </submittedName>
</protein>
<dbReference type="Pfam" id="PF01454">
    <property type="entry name" value="MAGE"/>
    <property type="match status" value="1"/>
</dbReference>
<name>A0ABQ0FUP9_APOSI</name>
<dbReference type="Gene3D" id="1.10.10.1200">
    <property type="entry name" value="MAGE homology domain, winged helix WH1 motif"/>
    <property type="match status" value="1"/>
</dbReference>
<comment type="caution">
    <text evidence="3">The sequence shown here is derived from an EMBL/GenBank/DDBJ whole genome shotgun (WGS) entry which is preliminary data.</text>
</comment>
<evidence type="ECO:0000259" key="2">
    <source>
        <dbReference type="PROSITE" id="PS50838"/>
    </source>
</evidence>
<feature type="domain" description="MAGE" evidence="2">
    <location>
        <begin position="159"/>
        <end position="358"/>
    </location>
</feature>
<dbReference type="PROSITE" id="PS50838">
    <property type="entry name" value="MAGE"/>
    <property type="match status" value="1"/>
</dbReference>
<dbReference type="InterPro" id="IPR037445">
    <property type="entry name" value="MAGE"/>
</dbReference>
<feature type="compositionally biased region" description="Basic residues" evidence="1">
    <location>
        <begin position="24"/>
        <end position="36"/>
    </location>
</feature>
<evidence type="ECO:0000313" key="4">
    <source>
        <dbReference type="Proteomes" id="UP001623349"/>
    </source>
</evidence>
<evidence type="ECO:0000256" key="1">
    <source>
        <dbReference type="SAM" id="MobiDB-lite"/>
    </source>
</evidence>